<dbReference type="HOGENOM" id="CLU_1383643_0_0_12"/>
<name>F4LMD6_TREBD</name>
<evidence type="ECO:0000256" key="1">
    <source>
        <dbReference type="SAM" id="SignalP"/>
    </source>
</evidence>
<accession>F4LMD6</accession>
<dbReference type="Proteomes" id="UP000006546">
    <property type="component" value="Chromosome"/>
</dbReference>
<sequence length="197" mass="20918">MKKFTVVLCALVLCLSAAAFAGITDIYAAIPLNFDKSNGTEVQGTAIGAGIMSSTLRRDGIFGITMALTGYYPMDISMKTDGVSYTATTSDMYSVPFGLDAMLGITLNPFKIGIFSFPITVGAHAKTDFYKIGQQFDLGAAGNVGLKISLGGFGVFVRTQISYDFYRFTLLDTGKTSSDSISVWGVQPQIGISFAGK</sequence>
<evidence type="ECO:0008006" key="4">
    <source>
        <dbReference type="Google" id="ProtNLM"/>
    </source>
</evidence>
<dbReference type="EMBL" id="CP002696">
    <property type="protein sequence ID" value="AEE15698.1"/>
    <property type="molecule type" value="Genomic_DNA"/>
</dbReference>
<organism evidence="2 3">
    <name type="scientific">Treponema brennaborense (strain DSM 12168 / CIP 105900 / DD5/3)</name>
    <dbReference type="NCBI Taxonomy" id="906968"/>
    <lineage>
        <taxon>Bacteria</taxon>
        <taxon>Pseudomonadati</taxon>
        <taxon>Spirochaetota</taxon>
        <taxon>Spirochaetia</taxon>
        <taxon>Spirochaetales</taxon>
        <taxon>Treponemataceae</taxon>
        <taxon>Treponema</taxon>
    </lineage>
</organism>
<proteinExistence type="predicted"/>
<keyword evidence="1" id="KW-0732">Signal</keyword>
<feature type="chain" id="PRO_5003310974" description="Outer membrane protein beta-barrel domain-containing protein" evidence="1">
    <location>
        <begin position="22"/>
        <end position="197"/>
    </location>
</feature>
<protein>
    <recommendedName>
        <fullName evidence="4">Outer membrane protein beta-barrel domain-containing protein</fullName>
    </recommendedName>
</protein>
<evidence type="ECO:0000313" key="2">
    <source>
        <dbReference type="EMBL" id="AEE15698.1"/>
    </source>
</evidence>
<keyword evidence="3" id="KW-1185">Reference proteome</keyword>
<dbReference type="AlphaFoldDB" id="F4LMD6"/>
<evidence type="ECO:0000313" key="3">
    <source>
        <dbReference type="Proteomes" id="UP000006546"/>
    </source>
</evidence>
<dbReference type="KEGG" id="tbe:Trebr_0249"/>
<gene>
    <name evidence="2" type="ordered locus">Trebr_0249</name>
</gene>
<feature type="signal peptide" evidence="1">
    <location>
        <begin position="1"/>
        <end position="21"/>
    </location>
</feature>
<dbReference type="RefSeq" id="WP_013757417.1">
    <property type="nucleotide sequence ID" value="NC_015500.1"/>
</dbReference>
<reference evidence="3" key="1">
    <citation type="submission" date="2011-04" db="EMBL/GenBank/DDBJ databases">
        <title>The complete genome of Treponema brennaborense DSM 12168.</title>
        <authorList>
            <person name="Lucas S."/>
            <person name="Han J."/>
            <person name="Lapidus A."/>
            <person name="Bruce D."/>
            <person name="Goodwin L."/>
            <person name="Pitluck S."/>
            <person name="Peters L."/>
            <person name="Kyrpides N."/>
            <person name="Mavromatis K."/>
            <person name="Ivanova N."/>
            <person name="Mikhailova N."/>
            <person name="Pagani I."/>
            <person name="Teshima H."/>
            <person name="Detter J.C."/>
            <person name="Tapia R."/>
            <person name="Han C."/>
            <person name="Land M."/>
            <person name="Hauser L."/>
            <person name="Markowitz V."/>
            <person name="Cheng J.-F."/>
            <person name="Hugenholtz P."/>
            <person name="Woyke T."/>
            <person name="Wu D."/>
            <person name="Gronow S."/>
            <person name="Wellnitz S."/>
            <person name="Brambilla E."/>
            <person name="Klenk H.-P."/>
            <person name="Eisen J.A."/>
        </authorList>
    </citation>
    <scope>NUCLEOTIDE SEQUENCE [LARGE SCALE GENOMIC DNA]</scope>
    <source>
        <strain evidence="3">DSM 12168 / CIP 105900 / DD5/3</strain>
    </source>
</reference>